<dbReference type="AlphaFoldDB" id="A0A6H1Q482"/>
<feature type="transmembrane region" description="Helical" evidence="1">
    <location>
        <begin position="12"/>
        <end position="39"/>
    </location>
</feature>
<dbReference type="Proteomes" id="UP000501094">
    <property type="component" value="Chromosome"/>
</dbReference>
<name>A0A6H1Q482_9PROT</name>
<accession>A0A6H1Q482</accession>
<evidence type="ECO:0000313" key="3">
    <source>
        <dbReference type="Proteomes" id="UP000501094"/>
    </source>
</evidence>
<keyword evidence="1" id="KW-0812">Transmembrane</keyword>
<keyword evidence="1" id="KW-0472">Membrane</keyword>
<gene>
    <name evidence="2" type="ORF">E5R92_03865</name>
</gene>
<protein>
    <submittedName>
        <fullName evidence="2">Uncharacterized protein</fullName>
    </submittedName>
</protein>
<evidence type="ECO:0000256" key="1">
    <source>
        <dbReference type="SAM" id="Phobius"/>
    </source>
</evidence>
<dbReference type="EMBL" id="CP038852">
    <property type="protein sequence ID" value="QIZ20919.1"/>
    <property type="molecule type" value="Genomic_DNA"/>
</dbReference>
<reference evidence="2 3" key="1">
    <citation type="journal article" date="2020" name="Nat. Microbiol.">
        <title>Lysogenic host-virus interactions in SAR11 marine bacteria.</title>
        <authorList>
            <person name="Morris R.M."/>
            <person name="Cain K.R."/>
            <person name="Hvorecny K.L."/>
            <person name="Kollman J.M."/>
        </authorList>
    </citation>
    <scope>NUCLEOTIDE SEQUENCE [LARGE SCALE GENOMIC DNA]</scope>
    <source>
        <strain evidence="2 3">NP1</strain>
    </source>
</reference>
<sequence length="59" mass="7047">MNSYVDNYFFLFKIIIMEVLLIIKILFIIGLAITIYAILRNLDILKIIFIYLKDSLFDK</sequence>
<dbReference type="KEGG" id="peg:E5R92_03865"/>
<organism evidence="2 3">
    <name type="scientific">Candidatus Pelagibacter giovannonii</name>
    <dbReference type="NCBI Taxonomy" id="2563896"/>
    <lineage>
        <taxon>Bacteria</taxon>
        <taxon>Pseudomonadati</taxon>
        <taxon>Pseudomonadota</taxon>
        <taxon>Alphaproteobacteria</taxon>
        <taxon>Candidatus Pelagibacterales</taxon>
        <taxon>Candidatus Pelagibacteraceae</taxon>
        <taxon>Candidatus Pelagibacter</taxon>
    </lineage>
</organism>
<keyword evidence="3" id="KW-1185">Reference proteome</keyword>
<keyword evidence="1" id="KW-1133">Transmembrane helix</keyword>
<evidence type="ECO:0000313" key="2">
    <source>
        <dbReference type="EMBL" id="QIZ20919.1"/>
    </source>
</evidence>
<proteinExistence type="predicted"/>